<feature type="transmembrane region" description="Helical" evidence="1">
    <location>
        <begin position="34"/>
        <end position="53"/>
    </location>
</feature>
<dbReference type="GeneID" id="6240394"/>
<dbReference type="AlphaFoldDB" id="A0A654G6Z3"/>
<accession>A0A654G6Z3</accession>
<organism evidence="4 5">
    <name type="scientific">Arabidopsis thaliana</name>
    <name type="common">Mouse-ear cress</name>
    <dbReference type="NCBI Taxonomy" id="3702"/>
    <lineage>
        <taxon>Eukaryota</taxon>
        <taxon>Viridiplantae</taxon>
        <taxon>Streptophyta</taxon>
        <taxon>Embryophyta</taxon>
        <taxon>Tracheophyta</taxon>
        <taxon>Spermatophyta</taxon>
        <taxon>Magnoliopsida</taxon>
        <taxon>eudicotyledons</taxon>
        <taxon>Gunneridae</taxon>
        <taxon>Pentapetalae</taxon>
        <taxon>rosids</taxon>
        <taxon>malvids</taxon>
        <taxon>Brassicales</taxon>
        <taxon>Brassicaceae</taxon>
        <taxon>Camelineae</taxon>
        <taxon>Arabidopsis</taxon>
    </lineage>
</organism>
<dbReference type="EMBL" id="CACSHJ010000096">
    <property type="protein sequence ID" value="CAA0406763.1"/>
    <property type="molecule type" value="Genomic_DNA"/>
</dbReference>
<dbReference type="RefSeq" id="NP_001119350.1">
    <property type="nucleotide sequence ID" value="NM_001125878.1"/>
</dbReference>
<dbReference type="KEGG" id="ath:AT5G41401"/>
<evidence type="ECO:0000256" key="1">
    <source>
        <dbReference type="SAM" id="Phobius"/>
    </source>
</evidence>
<evidence type="ECO:0000313" key="3">
    <source>
        <dbReference type="EMBL" id="CAA0406763.1"/>
    </source>
</evidence>
<dbReference type="Proteomes" id="UP000434276">
    <property type="component" value="Unassembled WGS sequence"/>
</dbReference>
<dbReference type="Proteomes" id="UP000426265">
    <property type="component" value="Unassembled WGS sequence"/>
</dbReference>
<reference evidence="4 5" key="1">
    <citation type="submission" date="2019-11" db="EMBL/GenBank/DDBJ databases">
        <authorList>
            <person name="Jiao W.-B."/>
            <person name="Schneeberger K."/>
        </authorList>
    </citation>
    <scope>NUCLEOTIDE SEQUENCE [LARGE SCALE GENOMIC DNA]</scope>
    <source>
        <strain evidence="5">cv. An-1</strain>
        <strain evidence="6">cv. C24</strain>
    </source>
</reference>
<dbReference type="EMBL" id="CACRSJ010000110">
    <property type="protein sequence ID" value="VYS68932.1"/>
    <property type="molecule type" value="Genomic_DNA"/>
</dbReference>
<name>A0A654G6Z3_ARATH</name>
<proteinExistence type="predicted"/>
<sequence>MWECEMLEEEKMERVWVYAALALSDILFRSPYDLTTTPFLSLVALYYYCFTILK</sequence>
<evidence type="ECO:0000313" key="2">
    <source>
        <dbReference type="Araport" id="AT5G41401"/>
    </source>
</evidence>
<evidence type="ECO:0000313" key="4">
    <source>
        <dbReference type="EMBL" id="VYS68932.1"/>
    </source>
</evidence>
<keyword evidence="1" id="KW-1133">Transmembrane helix</keyword>
<keyword evidence="1" id="KW-0472">Membrane</keyword>
<gene>
    <name evidence="2" type="ordered locus">At5g41401</name>
    <name evidence="4" type="ORF">AN1_LOCUS24319</name>
    <name evidence="3" type="ORF">C24_LOCUS24145</name>
</gene>
<evidence type="ECO:0000313" key="5">
    <source>
        <dbReference type="Proteomes" id="UP000426265"/>
    </source>
</evidence>
<protein>
    <recommendedName>
        <fullName evidence="7">Transmembrane protein</fullName>
    </recommendedName>
</protein>
<dbReference type="OrthoDB" id="1099221at2759"/>
<evidence type="ECO:0000313" key="6">
    <source>
        <dbReference type="Proteomes" id="UP000434276"/>
    </source>
</evidence>
<keyword evidence="1" id="KW-0812">Transmembrane</keyword>
<dbReference type="Araport" id="AT5G41401"/>
<evidence type="ECO:0008006" key="7">
    <source>
        <dbReference type="Google" id="ProtNLM"/>
    </source>
</evidence>